<dbReference type="Gene3D" id="2.10.10.30">
    <property type="match status" value="1"/>
</dbReference>
<proteinExistence type="predicted"/>
<protein>
    <submittedName>
        <fullName evidence="1">Major tropism determinant</fullName>
    </submittedName>
</protein>
<evidence type="ECO:0000313" key="1">
    <source>
        <dbReference type="EMBL" id="DAF60938.1"/>
    </source>
</evidence>
<accession>A0A8S5TDV0</accession>
<reference evidence="1" key="1">
    <citation type="journal article" date="2021" name="Proc. Natl. Acad. Sci. U.S.A.">
        <title>A Catalog of Tens of Thousands of Viruses from Human Metagenomes Reveals Hidden Associations with Chronic Diseases.</title>
        <authorList>
            <person name="Tisza M.J."/>
            <person name="Buck C.B."/>
        </authorList>
    </citation>
    <scope>NUCLEOTIDE SEQUENCE</scope>
    <source>
        <strain evidence="1">CtlMy11</strain>
    </source>
</reference>
<dbReference type="EMBL" id="BK032800">
    <property type="protein sequence ID" value="DAF60938.1"/>
    <property type="molecule type" value="Genomic_DNA"/>
</dbReference>
<organism evidence="1">
    <name type="scientific">Podoviridae sp. ctlMy11</name>
    <dbReference type="NCBI Taxonomy" id="2827746"/>
    <lineage>
        <taxon>Viruses</taxon>
        <taxon>Duplodnaviria</taxon>
        <taxon>Heunggongvirae</taxon>
        <taxon>Uroviricota</taxon>
        <taxon>Caudoviricetes</taxon>
    </lineage>
</organism>
<name>A0A8S5TDV0_9CAUD</name>
<sequence length="308" mass="33915">MAKVIQWKHGSSEDSAVFTGALKEITIDDDLHTIRLHDGETPGGALLARVAEVPTKLSQLVDDLSVWRSDELTKLSQLTNDKGFWASGALTKVSQLQNDSGFLTGHCTYCTHCTYCQQCSNCHNCTTINCTTINCTTVNCTTIQCSVYSYCTKCNCDCTDDSCFVSGKLETSRGLIDVHDIRVGDELIDVYEELVKVVGVSHGLLGTRRAISCNTSGEYRVTDDHPFLVPRREGLEPTACINSSFDPDKIVLGDNRVKGRYLENRTYVGRFISTIEMPSSTPTVCPITEKEISIKFGGRYVLVPGRLS</sequence>